<comment type="caution">
    <text evidence="1">The sequence shown here is derived from an EMBL/GenBank/DDBJ whole genome shotgun (WGS) entry which is preliminary data.</text>
</comment>
<dbReference type="Proteomes" id="UP000094819">
    <property type="component" value="Unassembled WGS sequence"/>
</dbReference>
<dbReference type="AlphaFoldDB" id="A0A1E3JNZ5"/>
<name>A0A1E3JNZ5_9TREE</name>
<evidence type="ECO:0000313" key="2">
    <source>
        <dbReference type="Proteomes" id="UP000094819"/>
    </source>
</evidence>
<dbReference type="EMBL" id="AWGH01000006">
    <property type="protein sequence ID" value="ODO01857.1"/>
    <property type="molecule type" value="Genomic_DNA"/>
</dbReference>
<organism evidence="1 2">
    <name type="scientific">Cryptococcus wingfieldii CBS 7118</name>
    <dbReference type="NCBI Taxonomy" id="1295528"/>
    <lineage>
        <taxon>Eukaryota</taxon>
        <taxon>Fungi</taxon>
        <taxon>Dikarya</taxon>
        <taxon>Basidiomycota</taxon>
        <taxon>Agaricomycotina</taxon>
        <taxon>Tremellomycetes</taxon>
        <taxon>Tremellales</taxon>
        <taxon>Cryptococcaceae</taxon>
        <taxon>Cryptococcus</taxon>
    </lineage>
</organism>
<evidence type="ECO:0000313" key="1">
    <source>
        <dbReference type="EMBL" id="ODO01857.1"/>
    </source>
</evidence>
<keyword evidence="2" id="KW-1185">Reference proteome</keyword>
<sequence>MVKSEVGAWAFISNGKTADDLEIDMTGVTRMMKSFITNGKVSVPEELIIDYKAIKTEEEFEATAETTRKA</sequence>
<reference evidence="1 2" key="1">
    <citation type="submission" date="2016-06" db="EMBL/GenBank/DDBJ databases">
        <title>Evolution of pathogenesis and genome organization in the Tremellales.</title>
        <authorList>
            <person name="Cuomo C."/>
            <person name="Litvintseva A."/>
            <person name="Heitman J."/>
            <person name="Chen Y."/>
            <person name="Sun S."/>
            <person name="Springer D."/>
            <person name="Dromer F."/>
            <person name="Young S."/>
            <person name="Zeng Q."/>
            <person name="Chapman S."/>
            <person name="Gujja S."/>
            <person name="Saif S."/>
            <person name="Birren B."/>
        </authorList>
    </citation>
    <scope>NUCLEOTIDE SEQUENCE [LARGE SCALE GENOMIC DNA]</scope>
    <source>
        <strain evidence="1 2">CBS 7118</strain>
    </source>
</reference>
<protein>
    <submittedName>
        <fullName evidence="1">Uncharacterized protein</fullName>
    </submittedName>
</protein>
<gene>
    <name evidence="1" type="ORF">L198_02584</name>
</gene>
<dbReference type="GeneID" id="30191797"/>
<dbReference type="RefSeq" id="XP_019033109.1">
    <property type="nucleotide sequence ID" value="XM_019174730.1"/>
</dbReference>
<proteinExistence type="predicted"/>
<accession>A0A1E3JNZ5</accession>